<dbReference type="AlphaFoldDB" id="A0AAD6JAU9"/>
<dbReference type="EMBL" id="JAPFFJ010000019">
    <property type="protein sequence ID" value="KAJ6401643.1"/>
    <property type="molecule type" value="Genomic_DNA"/>
</dbReference>
<keyword evidence="2" id="KW-1185">Reference proteome</keyword>
<reference evidence="1 2" key="1">
    <citation type="journal article" date="2023" name="Int. J. Mol. Sci.">
        <title>De Novo Assembly and Annotation of 11 Diverse Shrub Willow (Salix) Genomes Reveals Novel Gene Organization in Sex-Linked Regions.</title>
        <authorList>
            <person name="Hyden B."/>
            <person name="Feng K."/>
            <person name="Yates T.B."/>
            <person name="Jawdy S."/>
            <person name="Cereghino C."/>
            <person name="Smart L.B."/>
            <person name="Muchero W."/>
        </authorList>
    </citation>
    <scope>NUCLEOTIDE SEQUENCE [LARGE SCALE GENOMIC DNA]</scope>
    <source>
        <tissue evidence="1">Shoot tip</tissue>
    </source>
</reference>
<proteinExistence type="predicted"/>
<dbReference type="Proteomes" id="UP001162972">
    <property type="component" value="Chromosome 14"/>
</dbReference>
<name>A0AAD6JAU9_9ROSI</name>
<sequence>MTDMQSHQLSNWFGQVPSLTLEETLSSDAPQISKEILLVGTQQVLHNQGEPSLAIKKMYHEHIMYPDNKSKAEDISRKLALEGNTLNSGTPWRPPSLLEQLNIVDWRDASGDFSLMRDADMLSIASKDSPFLLLGDAMPHLGPKARPPPGFAGTKPNECTDTFSWPNISSFGNMHSSLNKLNIIRNDSSSKLGSTTEAENRFLESLMSANMGASS</sequence>
<dbReference type="PANTHER" id="PTHR47471">
    <property type="entry name" value="GYF DOMAIN-CONTAINING PROTEIN"/>
    <property type="match status" value="1"/>
</dbReference>
<gene>
    <name evidence="1" type="ORF">OIU84_016945</name>
</gene>
<protein>
    <submittedName>
        <fullName evidence="1">Uncharacterized protein</fullName>
    </submittedName>
</protein>
<accession>A0AAD6JAU9</accession>
<evidence type="ECO:0000313" key="1">
    <source>
        <dbReference type="EMBL" id="KAJ6401643.1"/>
    </source>
</evidence>
<organism evidence="1 2">
    <name type="scientific">Salix udensis</name>
    <dbReference type="NCBI Taxonomy" id="889485"/>
    <lineage>
        <taxon>Eukaryota</taxon>
        <taxon>Viridiplantae</taxon>
        <taxon>Streptophyta</taxon>
        <taxon>Embryophyta</taxon>
        <taxon>Tracheophyta</taxon>
        <taxon>Spermatophyta</taxon>
        <taxon>Magnoliopsida</taxon>
        <taxon>eudicotyledons</taxon>
        <taxon>Gunneridae</taxon>
        <taxon>Pentapetalae</taxon>
        <taxon>rosids</taxon>
        <taxon>fabids</taxon>
        <taxon>Malpighiales</taxon>
        <taxon>Salicaceae</taxon>
        <taxon>Saliceae</taxon>
        <taxon>Salix</taxon>
    </lineage>
</organism>
<dbReference type="PANTHER" id="PTHR47471:SF1">
    <property type="entry name" value="PROTEIN ESSENTIAL FOR POTEXVIRUS ACCUMULATION 1"/>
    <property type="match status" value="1"/>
</dbReference>
<comment type="caution">
    <text evidence="1">The sequence shown here is derived from an EMBL/GenBank/DDBJ whole genome shotgun (WGS) entry which is preliminary data.</text>
</comment>
<evidence type="ECO:0000313" key="2">
    <source>
        <dbReference type="Proteomes" id="UP001162972"/>
    </source>
</evidence>